<dbReference type="SUPFAM" id="SSF81301">
    <property type="entry name" value="Nucleotidyltransferase"/>
    <property type="match status" value="1"/>
</dbReference>
<keyword evidence="3" id="KW-0819">tRNA processing</keyword>
<dbReference type="Pfam" id="PF12627">
    <property type="entry name" value="PolyA_pol_RNAbd"/>
    <property type="match status" value="1"/>
</dbReference>
<dbReference type="Gene3D" id="1.10.246.80">
    <property type="match status" value="1"/>
</dbReference>
<dbReference type="CDD" id="cd00077">
    <property type="entry name" value="HDc"/>
    <property type="match status" value="1"/>
</dbReference>
<evidence type="ECO:0000256" key="1">
    <source>
        <dbReference type="ARBA" id="ARBA00001946"/>
    </source>
</evidence>
<comment type="cofactor">
    <cofactor evidence="1">
        <name>Mg(2+)</name>
        <dbReference type="ChEBI" id="CHEBI:18420"/>
    </cofactor>
</comment>
<sequence>MTEIMTEAKLKLDIPPEVASVVETLQENGYLAYLVGGGVRDRLIGRNPRDWDVTTKATPEQIMPLFPKTVYENRFGTVTVINEETTDETRRQIEITPFRTEAGYRDRRHPDEVKFSDRLEDDLARRDFTINALAYNPRQSELIDLYGGIRDIKDKTIRTVGNPVKRFQEDALRMLRAIRLAVELGFTCNQEVLAGISDNNALIKEIAIERVRDELIKIIDSPQPMLGFELCHQVGLLKHLIPEIEKGIGMEQKGEHIYDVWEHTLRALQHAADKNYPLHVKLAALFHDIGKIKTRRPAPANKTSAGKTYTFYGHEVVSERQTVEILSRLKFPAKTVELVQKLVRQHMFFADPEKITLSAVRRIIVNVGPEHIWDLMNLRICDRIGMGRPKEEPYRLRKYESMIEEALRAPTAVTMLKIDGQKIMSVTHETPGPKVGFILNALLEEALLDPDLNQEDYLETRAIALAKLDEKELKTLADKGKDKQKEVERGELKKIRDKYRVK</sequence>
<name>A0A2H0RGN9_9BACT</name>
<evidence type="ECO:0000256" key="6">
    <source>
        <dbReference type="ARBA" id="ARBA00022741"/>
    </source>
</evidence>
<dbReference type="InterPro" id="IPR003607">
    <property type="entry name" value="HD/PDEase_dom"/>
</dbReference>
<accession>A0A2H0RGN9</accession>
<dbReference type="GO" id="GO:0016779">
    <property type="term" value="F:nucleotidyltransferase activity"/>
    <property type="evidence" value="ECO:0007669"/>
    <property type="project" value="UniProtKB-KW"/>
</dbReference>
<dbReference type="Pfam" id="PF01743">
    <property type="entry name" value="PolyA_pol"/>
    <property type="match status" value="1"/>
</dbReference>
<dbReference type="GO" id="GO:0000049">
    <property type="term" value="F:tRNA binding"/>
    <property type="evidence" value="ECO:0007669"/>
    <property type="project" value="TreeGrafter"/>
</dbReference>
<keyword evidence="8" id="KW-0694">RNA-binding</keyword>
<evidence type="ECO:0000256" key="3">
    <source>
        <dbReference type="ARBA" id="ARBA00022694"/>
    </source>
</evidence>
<dbReference type="EMBL" id="PCYK01000030">
    <property type="protein sequence ID" value="PIR45709.1"/>
    <property type="molecule type" value="Genomic_DNA"/>
</dbReference>
<dbReference type="Gene3D" id="3.30.460.10">
    <property type="entry name" value="Beta Polymerase, domain 2"/>
    <property type="match status" value="1"/>
</dbReference>
<dbReference type="InterPro" id="IPR043519">
    <property type="entry name" value="NT_sf"/>
</dbReference>
<dbReference type="InterPro" id="IPR002646">
    <property type="entry name" value="PolA_pol_head_dom"/>
</dbReference>
<feature type="domain" description="HD/PDEase" evidence="9">
    <location>
        <begin position="256"/>
        <end position="396"/>
    </location>
</feature>
<evidence type="ECO:0000313" key="10">
    <source>
        <dbReference type="EMBL" id="PIR45709.1"/>
    </source>
</evidence>
<dbReference type="InterPro" id="IPR050264">
    <property type="entry name" value="Bact_CCA-adding_enz_type3_sf"/>
</dbReference>
<dbReference type="PANTHER" id="PTHR46173">
    <property type="entry name" value="CCA TRNA NUCLEOTIDYLTRANSFERASE 1, MITOCHONDRIAL"/>
    <property type="match status" value="1"/>
</dbReference>
<dbReference type="SUPFAM" id="SSF81891">
    <property type="entry name" value="Poly A polymerase C-terminal region-like"/>
    <property type="match status" value="1"/>
</dbReference>
<dbReference type="InterPro" id="IPR006674">
    <property type="entry name" value="HD_domain"/>
</dbReference>
<keyword evidence="2 8" id="KW-0808">Transferase</keyword>
<evidence type="ECO:0000256" key="4">
    <source>
        <dbReference type="ARBA" id="ARBA00022695"/>
    </source>
</evidence>
<organism evidence="10 11">
    <name type="scientific">Candidatus Vogelbacteria bacterium CG10_big_fil_rev_8_21_14_0_10_49_38</name>
    <dbReference type="NCBI Taxonomy" id="1975043"/>
    <lineage>
        <taxon>Bacteria</taxon>
        <taxon>Candidatus Vogeliibacteriota</taxon>
    </lineage>
</organism>
<keyword evidence="6" id="KW-0547">Nucleotide-binding</keyword>
<comment type="caution">
    <text evidence="10">The sequence shown here is derived from an EMBL/GenBank/DDBJ whole genome shotgun (WGS) entry which is preliminary data.</text>
</comment>
<keyword evidence="7" id="KW-0460">Magnesium</keyword>
<protein>
    <recommendedName>
        <fullName evidence="9">HD/PDEase domain-containing protein</fullName>
    </recommendedName>
</protein>
<dbReference type="Proteomes" id="UP000230431">
    <property type="component" value="Unassembled WGS sequence"/>
</dbReference>
<dbReference type="AlphaFoldDB" id="A0A2H0RGN9"/>
<dbReference type="PANTHER" id="PTHR46173:SF1">
    <property type="entry name" value="CCA TRNA NUCLEOTIDYLTRANSFERASE 1, MITOCHONDRIAL"/>
    <property type="match status" value="1"/>
</dbReference>
<dbReference type="InterPro" id="IPR032828">
    <property type="entry name" value="PolyA_RNA-bd"/>
</dbReference>
<keyword evidence="4" id="KW-0548">Nucleotidyltransferase</keyword>
<proteinExistence type="inferred from homology"/>
<keyword evidence="5" id="KW-0479">Metal-binding</keyword>
<gene>
    <name evidence="10" type="ORF">COV08_03545</name>
</gene>
<evidence type="ECO:0000313" key="11">
    <source>
        <dbReference type="Proteomes" id="UP000230431"/>
    </source>
</evidence>
<reference evidence="10 11" key="1">
    <citation type="submission" date="2017-09" db="EMBL/GenBank/DDBJ databases">
        <title>Depth-based differentiation of microbial function through sediment-hosted aquifers and enrichment of novel symbionts in the deep terrestrial subsurface.</title>
        <authorList>
            <person name="Probst A.J."/>
            <person name="Ladd B."/>
            <person name="Jarett J.K."/>
            <person name="Geller-Mcgrath D.E."/>
            <person name="Sieber C.M."/>
            <person name="Emerson J.B."/>
            <person name="Anantharaman K."/>
            <person name="Thomas B.C."/>
            <person name="Malmstrom R."/>
            <person name="Stieglmeier M."/>
            <person name="Klingl A."/>
            <person name="Woyke T."/>
            <person name="Ryan C.M."/>
            <person name="Banfield J.F."/>
        </authorList>
    </citation>
    <scope>NUCLEOTIDE SEQUENCE [LARGE SCALE GENOMIC DNA]</scope>
    <source>
        <strain evidence="10">CG10_big_fil_rev_8_21_14_0_10_49_38</strain>
    </source>
</reference>
<dbReference type="GO" id="GO:0008033">
    <property type="term" value="P:tRNA processing"/>
    <property type="evidence" value="ECO:0007669"/>
    <property type="project" value="UniProtKB-KW"/>
</dbReference>
<evidence type="ECO:0000256" key="5">
    <source>
        <dbReference type="ARBA" id="ARBA00022723"/>
    </source>
</evidence>
<dbReference type="Pfam" id="PF01966">
    <property type="entry name" value="HD"/>
    <property type="match status" value="1"/>
</dbReference>
<dbReference type="GO" id="GO:0046872">
    <property type="term" value="F:metal ion binding"/>
    <property type="evidence" value="ECO:0007669"/>
    <property type="project" value="UniProtKB-KW"/>
</dbReference>
<evidence type="ECO:0000256" key="7">
    <source>
        <dbReference type="ARBA" id="ARBA00022842"/>
    </source>
</evidence>
<dbReference type="GO" id="GO:0000166">
    <property type="term" value="F:nucleotide binding"/>
    <property type="evidence" value="ECO:0007669"/>
    <property type="project" value="UniProtKB-KW"/>
</dbReference>
<comment type="similarity">
    <text evidence="8">Belongs to the tRNA nucleotidyltransferase/poly(A) polymerase family.</text>
</comment>
<evidence type="ECO:0000259" key="9">
    <source>
        <dbReference type="SMART" id="SM00471"/>
    </source>
</evidence>
<evidence type="ECO:0000256" key="2">
    <source>
        <dbReference type="ARBA" id="ARBA00022679"/>
    </source>
</evidence>
<dbReference type="CDD" id="cd05398">
    <property type="entry name" value="NT_ClassII-CCAase"/>
    <property type="match status" value="1"/>
</dbReference>
<dbReference type="Gene3D" id="1.10.3090.10">
    <property type="entry name" value="cca-adding enzyme, domain 2"/>
    <property type="match status" value="1"/>
</dbReference>
<dbReference type="SMART" id="SM00471">
    <property type="entry name" value="HDc"/>
    <property type="match status" value="1"/>
</dbReference>
<evidence type="ECO:0000256" key="8">
    <source>
        <dbReference type="RuleBase" id="RU003953"/>
    </source>
</evidence>